<dbReference type="Proteomes" id="UP000708208">
    <property type="component" value="Unassembled WGS sequence"/>
</dbReference>
<sequence length="576" mass="67508">MAILFVHSKALEDSESSVGSQDESDTKLIRKELPDFQRPDFKQIPYLIQRVNVEIGETDYLLPPEEPGQITAKVAFTRSTLDSHLSVVIFPTGRYGWRTPVERKYVVLRRHSKKTPVYFLTYAYVRQSGRHSLIEWLVDELEKQPRKSPIDNELCRGEDCDLPEWILGTCAVINHKCAINVTVAENASIYTKIIFEEDRDDNLYVDSNESESSTEDRTLSKRVRRSPRVKELITKPEIVHLPNTYDLLFMQHGKFAFRFKRSTDLERQAEEVLHILKCKNCQKLGNFYADLEEDANFNMVLGEKFLEEFNSTKMKRNRRFPWMRRAKELPYVGYGECSYMSVEPELKKPLSDEMDDVIEFYLATLRLDCHNALTNEIRGWLTSKLRFLRIVQDLSFELMPTSKLLKYKMLTPQEFDMLISALLFLKYSAVYREEAMSKPPYRLSILGGNMSSKVSFLTKLIIKVVDISNQYLQHHVIKTSRALARMLKDKFYALLLEKMLIQHKKESRRAHLYKENYRDRIQIMALKEFLIYGLSPIFRSATSTDTAFNSFYQLNENRIRYLVHSYGFDGPRKLQS</sequence>
<keyword evidence="2" id="KW-1185">Reference proteome</keyword>
<dbReference type="EMBL" id="CAJVCH010089746">
    <property type="protein sequence ID" value="CAG7722477.1"/>
    <property type="molecule type" value="Genomic_DNA"/>
</dbReference>
<accession>A0A8J2NQY9</accession>
<evidence type="ECO:0000313" key="2">
    <source>
        <dbReference type="Proteomes" id="UP000708208"/>
    </source>
</evidence>
<reference evidence="1" key="1">
    <citation type="submission" date="2021-06" db="EMBL/GenBank/DDBJ databases">
        <authorList>
            <person name="Hodson N. C."/>
            <person name="Mongue J. A."/>
            <person name="Jaron S. K."/>
        </authorList>
    </citation>
    <scope>NUCLEOTIDE SEQUENCE</scope>
</reference>
<proteinExistence type="predicted"/>
<organism evidence="1 2">
    <name type="scientific">Allacma fusca</name>
    <dbReference type="NCBI Taxonomy" id="39272"/>
    <lineage>
        <taxon>Eukaryota</taxon>
        <taxon>Metazoa</taxon>
        <taxon>Ecdysozoa</taxon>
        <taxon>Arthropoda</taxon>
        <taxon>Hexapoda</taxon>
        <taxon>Collembola</taxon>
        <taxon>Symphypleona</taxon>
        <taxon>Sminthuridae</taxon>
        <taxon>Allacma</taxon>
    </lineage>
</organism>
<name>A0A8J2NQY9_9HEXA</name>
<gene>
    <name evidence="1" type="ORF">AFUS01_LOCUS11608</name>
</gene>
<comment type="caution">
    <text evidence="1">The sequence shown here is derived from an EMBL/GenBank/DDBJ whole genome shotgun (WGS) entry which is preliminary data.</text>
</comment>
<dbReference type="OrthoDB" id="10617792at2759"/>
<dbReference type="AlphaFoldDB" id="A0A8J2NQY9"/>
<evidence type="ECO:0000313" key="1">
    <source>
        <dbReference type="EMBL" id="CAG7722477.1"/>
    </source>
</evidence>
<protein>
    <submittedName>
        <fullName evidence="1">Uncharacterized protein</fullName>
    </submittedName>
</protein>